<accession>A0A8C6YRN2</accession>
<dbReference type="InterPro" id="IPR019529">
    <property type="entry name" value="Syntaxin-18_N"/>
</dbReference>
<reference evidence="16" key="2">
    <citation type="submission" date="2025-09" db="UniProtKB">
        <authorList>
            <consortium name="Ensembl"/>
        </authorList>
    </citation>
    <scope>IDENTIFICATION</scope>
</reference>
<dbReference type="AlphaFoldDB" id="A0A8C6YRN2"/>
<evidence type="ECO:0000256" key="12">
    <source>
        <dbReference type="ARBA" id="ARBA00023136"/>
    </source>
</evidence>
<evidence type="ECO:0000256" key="5">
    <source>
        <dbReference type="ARBA" id="ARBA00022448"/>
    </source>
</evidence>
<feature type="compositionally biased region" description="Basic and acidic residues" evidence="13">
    <location>
        <begin position="198"/>
        <end position="207"/>
    </location>
</feature>
<evidence type="ECO:0000256" key="4">
    <source>
        <dbReference type="ARBA" id="ARBA00019409"/>
    </source>
</evidence>
<dbReference type="Gene3D" id="1.20.5.110">
    <property type="match status" value="1"/>
</dbReference>
<evidence type="ECO:0000256" key="14">
    <source>
        <dbReference type="SAM" id="Phobius"/>
    </source>
</evidence>
<dbReference type="PANTHER" id="PTHR15959">
    <property type="entry name" value="SYNTAXIN-18"/>
    <property type="match status" value="1"/>
</dbReference>
<keyword evidence="12 14" id="KW-0472">Membrane</keyword>
<evidence type="ECO:0000256" key="7">
    <source>
        <dbReference type="ARBA" id="ARBA00022824"/>
    </source>
</evidence>
<keyword evidence="7" id="KW-0256">Endoplasmic reticulum</keyword>
<evidence type="ECO:0000256" key="6">
    <source>
        <dbReference type="ARBA" id="ARBA00022692"/>
    </source>
</evidence>
<evidence type="ECO:0000313" key="17">
    <source>
        <dbReference type="Proteomes" id="UP000694420"/>
    </source>
</evidence>
<evidence type="ECO:0000313" key="16">
    <source>
        <dbReference type="Ensembl" id="ENSNPEP00000003429.1"/>
    </source>
</evidence>
<feature type="transmembrane region" description="Helical" evidence="14">
    <location>
        <begin position="312"/>
        <end position="333"/>
    </location>
</feature>
<evidence type="ECO:0000256" key="1">
    <source>
        <dbReference type="ARBA" id="ARBA00003746"/>
    </source>
</evidence>
<comment type="subcellular location">
    <subcellularLocation>
        <location evidence="2">Endoplasmic reticulum membrane</location>
        <topology evidence="2">Single-pass type IV membrane protein</topology>
    </subcellularLocation>
</comment>
<evidence type="ECO:0000256" key="10">
    <source>
        <dbReference type="ARBA" id="ARBA00022989"/>
    </source>
</evidence>
<keyword evidence="10 14" id="KW-1133">Transmembrane helix</keyword>
<dbReference type="FunFam" id="1.20.5.110:FF:000015">
    <property type="entry name" value="Syntaxin-18, putative"/>
    <property type="match status" value="1"/>
</dbReference>
<dbReference type="GO" id="GO:0031201">
    <property type="term" value="C:SNARE complex"/>
    <property type="evidence" value="ECO:0007669"/>
    <property type="project" value="TreeGrafter"/>
</dbReference>
<comment type="similarity">
    <text evidence="3">Belongs to the syntaxin family.</text>
</comment>
<gene>
    <name evidence="16" type="primary">STX18</name>
</gene>
<keyword evidence="9" id="KW-0653">Protein transport</keyword>
<dbReference type="Ensembl" id="ENSNPET00000003501.1">
    <property type="protein sequence ID" value="ENSNPEP00000003429.1"/>
    <property type="gene ID" value="ENSNPEG00000002617.1"/>
</dbReference>
<dbReference type="GO" id="GO:0006890">
    <property type="term" value="P:retrograde vesicle-mediated transport, Golgi to endoplasmic reticulum"/>
    <property type="evidence" value="ECO:0007669"/>
    <property type="project" value="TreeGrafter"/>
</dbReference>
<keyword evidence="5" id="KW-0813">Transport</keyword>
<dbReference type="Pfam" id="PF10496">
    <property type="entry name" value="Syntaxin-18_N"/>
    <property type="match status" value="1"/>
</dbReference>
<name>A0A8C6YRN2_NOTPE</name>
<evidence type="ECO:0000259" key="15">
    <source>
        <dbReference type="Pfam" id="PF10496"/>
    </source>
</evidence>
<dbReference type="GO" id="GO:0005789">
    <property type="term" value="C:endoplasmic reticulum membrane"/>
    <property type="evidence" value="ECO:0007669"/>
    <property type="project" value="UniProtKB-SubCell"/>
</dbReference>
<dbReference type="Proteomes" id="UP000694420">
    <property type="component" value="Unplaced"/>
</dbReference>
<keyword evidence="11" id="KW-0175">Coiled coil</keyword>
<evidence type="ECO:0000256" key="8">
    <source>
        <dbReference type="ARBA" id="ARBA00022892"/>
    </source>
</evidence>
<evidence type="ECO:0000256" key="13">
    <source>
        <dbReference type="SAM" id="MobiDB-lite"/>
    </source>
</evidence>
<keyword evidence="6 14" id="KW-0812">Transmembrane</keyword>
<proteinExistence type="inferred from homology"/>
<comment type="function">
    <text evidence="1">Syntaxin that may be involved in targeting and fusion of Golgi-derived retrograde transport vesicles with the ER.</text>
</comment>
<organism evidence="16 17">
    <name type="scientific">Nothoprocta perdicaria</name>
    <name type="common">Chilean tinamou</name>
    <name type="synonym">Crypturus perdicarius</name>
    <dbReference type="NCBI Taxonomy" id="30464"/>
    <lineage>
        <taxon>Eukaryota</taxon>
        <taxon>Metazoa</taxon>
        <taxon>Chordata</taxon>
        <taxon>Craniata</taxon>
        <taxon>Vertebrata</taxon>
        <taxon>Euteleostomi</taxon>
        <taxon>Archelosauria</taxon>
        <taxon>Archosauria</taxon>
        <taxon>Dinosauria</taxon>
        <taxon>Saurischia</taxon>
        <taxon>Theropoda</taxon>
        <taxon>Coelurosauria</taxon>
        <taxon>Aves</taxon>
        <taxon>Palaeognathae</taxon>
        <taxon>Tinamiformes</taxon>
        <taxon>Tinamidae</taxon>
        <taxon>Nothoprocta</taxon>
    </lineage>
</organism>
<evidence type="ECO:0000256" key="11">
    <source>
        <dbReference type="ARBA" id="ARBA00023054"/>
    </source>
</evidence>
<dbReference type="GO" id="GO:0005484">
    <property type="term" value="F:SNAP receptor activity"/>
    <property type="evidence" value="ECO:0007669"/>
    <property type="project" value="InterPro"/>
</dbReference>
<keyword evidence="17" id="KW-1185">Reference proteome</keyword>
<feature type="region of interest" description="Disordered" evidence="13">
    <location>
        <begin position="168"/>
        <end position="225"/>
    </location>
</feature>
<evidence type="ECO:0000256" key="3">
    <source>
        <dbReference type="ARBA" id="ARBA00009063"/>
    </source>
</evidence>
<evidence type="ECO:0000256" key="2">
    <source>
        <dbReference type="ARBA" id="ARBA00004163"/>
    </source>
</evidence>
<feature type="domain" description="SNARE-complex protein Syntaxin-18 N-terminal" evidence="15">
    <location>
        <begin position="4"/>
        <end position="96"/>
    </location>
</feature>
<sequence>MAVDITLLFKASVKTVKTRNKALGVAAAGDSAKDELLKRGGAARAKSDFSGRAREVISNIGKLKDFLLQHRKDYINAYSHIMSEYVRMTDTERDQIDQDAQIFMRTCADAIHQLRTEAHRGVQSAQVKEHRTAVLDFVEDYLKRVCKLYSEQRAIRVKRVIDKKRLSRLEPEQSSKSRSPLSPERLSQNSSSLDESEEKLSADENRNLPDANSSLGLWGDGKGEDELSPEEIQMFEQENQRLVGEMNSLFDEVRQIEGKVVEISRLQEIFTEKVLQQETEIDNIHQLVVGATENIKEGNEDIREAIKNNAGFRVWILFFLVMCSFSLLFLDWYDN</sequence>
<dbReference type="PROSITE" id="PS00914">
    <property type="entry name" value="SYNTAXIN"/>
    <property type="match status" value="1"/>
</dbReference>
<dbReference type="SUPFAM" id="SSF58038">
    <property type="entry name" value="SNARE fusion complex"/>
    <property type="match status" value="1"/>
</dbReference>
<reference evidence="16" key="1">
    <citation type="submission" date="2025-08" db="UniProtKB">
        <authorList>
            <consortium name="Ensembl"/>
        </authorList>
    </citation>
    <scope>IDENTIFICATION</scope>
</reference>
<protein>
    <recommendedName>
        <fullName evidence="4">Syntaxin-18</fullName>
    </recommendedName>
</protein>
<dbReference type="PANTHER" id="PTHR15959:SF0">
    <property type="entry name" value="SYNTAXIN-18"/>
    <property type="match status" value="1"/>
</dbReference>
<feature type="compositionally biased region" description="Polar residues" evidence="13">
    <location>
        <begin position="176"/>
        <end position="189"/>
    </location>
</feature>
<dbReference type="InterPro" id="IPR006012">
    <property type="entry name" value="Syntaxin/epimorphin_CS"/>
</dbReference>
<dbReference type="GO" id="GO:0006886">
    <property type="term" value="P:intracellular protein transport"/>
    <property type="evidence" value="ECO:0007669"/>
    <property type="project" value="InterPro"/>
</dbReference>
<evidence type="ECO:0000256" key="9">
    <source>
        <dbReference type="ARBA" id="ARBA00022927"/>
    </source>
</evidence>
<keyword evidence="8" id="KW-0931">ER-Golgi transport</keyword>
<dbReference type="CDD" id="cd15850">
    <property type="entry name" value="SNARE_syntaxin18"/>
    <property type="match status" value="1"/>
</dbReference>